<keyword evidence="2" id="KW-1185">Reference proteome</keyword>
<dbReference type="EMBL" id="KN848082">
    <property type="protein sequence ID" value="KIX95292.1"/>
    <property type="molecule type" value="Genomic_DNA"/>
</dbReference>
<organism evidence="1 2">
    <name type="scientific">Fonsecaea multimorphosa CBS 102226</name>
    <dbReference type="NCBI Taxonomy" id="1442371"/>
    <lineage>
        <taxon>Eukaryota</taxon>
        <taxon>Fungi</taxon>
        <taxon>Dikarya</taxon>
        <taxon>Ascomycota</taxon>
        <taxon>Pezizomycotina</taxon>
        <taxon>Eurotiomycetes</taxon>
        <taxon>Chaetothyriomycetidae</taxon>
        <taxon>Chaetothyriales</taxon>
        <taxon>Herpotrichiellaceae</taxon>
        <taxon>Fonsecaea</taxon>
    </lineage>
</organism>
<dbReference type="RefSeq" id="XP_016629415.1">
    <property type="nucleotide sequence ID" value="XM_016779305.1"/>
</dbReference>
<dbReference type="AlphaFoldDB" id="A0A0D2JPK5"/>
<protein>
    <submittedName>
        <fullName evidence="1">Uncharacterized protein</fullName>
    </submittedName>
</protein>
<accession>A0A0D2JPK5</accession>
<gene>
    <name evidence="1" type="ORF">Z520_08809</name>
</gene>
<evidence type="ECO:0000313" key="1">
    <source>
        <dbReference type="EMBL" id="KIX95292.1"/>
    </source>
</evidence>
<proteinExistence type="predicted"/>
<reference evidence="1 2" key="1">
    <citation type="submission" date="2015-01" db="EMBL/GenBank/DDBJ databases">
        <title>The Genome Sequence of Fonsecaea multimorphosa CBS 102226.</title>
        <authorList>
            <consortium name="The Broad Institute Genomics Platform"/>
            <person name="Cuomo C."/>
            <person name="de Hoog S."/>
            <person name="Gorbushina A."/>
            <person name="Stielow B."/>
            <person name="Teixiera M."/>
            <person name="Abouelleil A."/>
            <person name="Chapman S.B."/>
            <person name="Priest M."/>
            <person name="Young S.K."/>
            <person name="Wortman J."/>
            <person name="Nusbaum C."/>
            <person name="Birren B."/>
        </authorList>
    </citation>
    <scope>NUCLEOTIDE SEQUENCE [LARGE SCALE GENOMIC DNA]</scope>
    <source>
        <strain evidence="1 2">CBS 102226</strain>
    </source>
</reference>
<dbReference type="OrthoDB" id="4744100at2759"/>
<evidence type="ECO:0000313" key="2">
    <source>
        <dbReference type="Proteomes" id="UP000053411"/>
    </source>
</evidence>
<name>A0A0D2JPK5_9EURO</name>
<sequence>MAITHDRNAKLKDRPLVDKFFRDIQGHRTLEDPKTCSWLANLPFDMCDDSIPLFVEGDESRDDSTPNPVIGIGRLFVHARNDTGGRTSKWTGYEVFVDRSLSLWIVFDIHSDNPPASDWYPVPSRLCSEDDQAPDMARFLPTLQDLAHATFEAARNTVKSTGMSGNMKAGLIAKEEVAGLFSSS</sequence>
<dbReference type="VEuPathDB" id="FungiDB:Z520_08809"/>
<dbReference type="Proteomes" id="UP000053411">
    <property type="component" value="Unassembled WGS sequence"/>
</dbReference>
<dbReference type="GeneID" id="27714555"/>